<dbReference type="KEGG" id="dru:Desru_0740"/>
<comment type="subcellular location">
    <subcellularLocation>
        <location evidence="1">Cytoplasm</location>
    </subcellularLocation>
</comment>
<reference evidence="12" key="1">
    <citation type="submission" date="2011-05" db="EMBL/GenBank/DDBJ databases">
        <title>Complete sequence of Desulfotomaculum ruminis DSM 2154.</title>
        <authorList>
            <person name="Lucas S."/>
            <person name="Copeland A."/>
            <person name="Lapidus A."/>
            <person name="Cheng J.-F."/>
            <person name="Goodwin L."/>
            <person name="Pitluck S."/>
            <person name="Lu M."/>
            <person name="Detter J.C."/>
            <person name="Han C."/>
            <person name="Tapia R."/>
            <person name="Land M."/>
            <person name="Hauser L."/>
            <person name="Kyrpides N."/>
            <person name="Ivanova N."/>
            <person name="Mikhailova N."/>
            <person name="Pagani I."/>
            <person name="Stams A.J.M."/>
            <person name="Plugge C.M."/>
            <person name="Muyzer G."/>
            <person name="Kuever J."/>
            <person name="Parshina S.N."/>
            <person name="Ivanova A.E."/>
            <person name="Nazina T.N."/>
            <person name="Brambilla E."/>
            <person name="Spring S."/>
            <person name="Klenk H.-P."/>
            <person name="Woyke T."/>
        </authorList>
    </citation>
    <scope>NUCLEOTIDE SEQUENCE [LARGE SCALE GENOMIC DNA]</scope>
    <source>
        <strain evidence="12">ATCC 23193 / DSM 2154 / NCIB 8452 / DL</strain>
    </source>
</reference>
<keyword evidence="8" id="KW-0067">ATP-binding</keyword>
<reference evidence="11 12" key="2">
    <citation type="journal article" date="2012" name="Stand. Genomic Sci.">
        <title>Complete genome sequence of the sulfate-reducing firmicute Desulfotomaculum ruminis type strain (DL(T)).</title>
        <authorList>
            <person name="Spring S."/>
            <person name="Visser M."/>
            <person name="Lu M."/>
            <person name="Copeland A."/>
            <person name="Lapidus A."/>
            <person name="Lucas S."/>
            <person name="Cheng J.F."/>
            <person name="Han C."/>
            <person name="Tapia R."/>
            <person name="Goodwin L.A."/>
            <person name="Pitluck S."/>
            <person name="Ivanova N."/>
            <person name="Land M."/>
            <person name="Hauser L."/>
            <person name="Larimer F."/>
            <person name="Rohde M."/>
            <person name="Goker M."/>
            <person name="Detter J.C."/>
            <person name="Kyrpides N.C."/>
            <person name="Woyke T."/>
            <person name="Schaap P.J."/>
            <person name="Plugge C.M."/>
            <person name="Muyzer G."/>
            <person name="Kuever J."/>
            <person name="Pereira I.A."/>
            <person name="Parshina S.N."/>
            <person name="Bernier-Latmani R."/>
            <person name="Stams A.J."/>
            <person name="Klenk H.P."/>
        </authorList>
    </citation>
    <scope>NUCLEOTIDE SEQUENCE [LARGE SCALE GENOMIC DNA]</scope>
    <source>
        <strain evidence="12">ATCC 23193 / DSM 2154 / NCIB 8452 / DL</strain>
    </source>
</reference>
<dbReference type="GO" id="GO:0005737">
    <property type="term" value="C:cytoplasm"/>
    <property type="evidence" value="ECO:0007669"/>
    <property type="project" value="UniProtKB-SubCell"/>
</dbReference>
<evidence type="ECO:0000256" key="3">
    <source>
        <dbReference type="ARBA" id="ARBA00019010"/>
    </source>
</evidence>
<dbReference type="InterPro" id="IPR003442">
    <property type="entry name" value="T6A_TsaE"/>
</dbReference>
<dbReference type="PANTHER" id="PTHR33540">
    <property type="entry name" value="TRNA THREONYLCARBAMOYLADENOSINE BIOSYNTHESIS PROTEIN TSAE"/>
    <property type="match status" value="1"/>
</dbReference>
<accession>F6DU05</accession>
<evidence type="ECO:0000313" key="11">
    <source>
        <dbReference type="EMBL" id="AEG59023.1"/>
    </source>
</evidence>
<keyword evidence="4" id="KW-0963">Cytoplasm</keyword>
<dbReference type="PANTHER" id="PTHR33540:SF2">
    <property type="entry name" value="TRNA THREONYLCARBAMOYLADENOSINE BIOSYNTHESIS PROTEIN TSAE"/>
    <property type="match status" value="1"/>
</dbReference>
<sequence>MENIVAQREPLMVETFSPAGTAALGEKLAPLLQAGDILCLNGDLGAGKTSFSQGVALGLGVRDHVTSPTFTLINEYQGRLPLYHFDVYRLEVPEDMEDLGYEEYFYGSGVCLIEWANKIEPLLPRERLVITLTREETAEDRRRITFSPLGERYQPLVEELSKLVRTGN</sequence>
<evidence type="ECO:0000256" key="8">
    <source>
        <dbReference type="ARBA" id="ARBA00022840"/>
    </source>
</evidence>
<keyword evidence="9" id="KW-0460">Magnesium</keyword>
<keyword evidence="6" id="KW-0479">Metal-binding</keyword>
<evidence type="ECO:0000256" key="7">
    <source>
        <dbReference type="ARBA" id="ARBA00022741"/>
    </source>
</evidence>
<keyword evidence="12" id="KW-1185">Reference proteome</keyword>
<dbReference type="Gene3D" id="3.40.50.300">
    <property type="entry name" value="P-loop containing nucleotide triphosphate hydrolases"/>
    <property type="match status" value="1"/>
</dbReference>
<dbReference type="Proteomes" id="UP000009234">
    <property type="component" value="Chromosome"/>
</dbReference>
<keyword evidence="7" id="KW-0547">Nucleotide-binding</keyword>
<keyword evidence="5" id="KW-0819">tRNA processing</keyword>
<name>F6DU05_DESRL</name>
<dbReference type="eggNOG" id="COG0802">
    <property type="taxonomic scope" value="Bacteria"/>
</dbReference>
<evidence type="ECO:0000256" key="1">
    <source>
        <dbReference type="ARBA" id="ARBA00004496"/>
    </source>
</evidence>
<evidence type="ECO:0000256" key="10">
    <source>
        <dbReference type="ARBA" id="ARBA00032441"/>
    </source>
</evidence>
<evidence type="ECO:0000256" key="6">
    <source>
        <dbReference type="ARBA" id="ARBA00022723"/>
    </source>
</evidence>
<evidence type="ECO:0000313" key="12">
    <source>
        <dbReference type="Proteomes" id="UP000009234"/>
    </source>
</evidence>
<organism evidence="11 12">
    <name type="scientific">Desulforamulus ruminis (strain ATCC 23193 / DSM 2154 / NCIMB 8452 / DL)</name>
    <name type="common">Desulfotomaculum ruminis</name>
    <dbReference type="NCBI Taxonomy" id="696281"/>
    <lineage>
        <taxon>Bacteria</taxon>
        <taxon>Bacillati</taxon>
        <taxon>Bacillota</taxon>
        <taxon>Clostridia</taxon>
        <taxon>Eubacteriales</taxon>
        <taxon>Peptococcaceae</taxon>
        <taxon>Desulforamulus</taxon>
    </lineage>
</organism>
<dbReference type="NCBIfam" id="TIGR00150">
    <property type="entry name" value="T6A_YjeE"/>
    <property type="match status" value="1"/>
</dbReference>
<dbReference type="EMBL" id="CP002780">
    <property type="protein sequence ID" value="AEG59023.1"/>
    <property type="molecule type" value="Genomic_DNA"/>
</dbReference>
<evidence type="ECO:0000256" key="2">
    <source>
        <dbReference type="ARBA" id="ARBA00007599"/>
    </source>
</evidence>
<dbReference type="RefSeq" id="WP_013840797.1">
    <property type="nucleotide sequence ID" value="NC_015589.1"/>
</dbReference>
<dbReference type="Pfam" id="PF02367">
    <property type="entry name" value="TsaE"/>
    <property type="match status" value="1"/>
</dbReference>
<evidence type="ECO:0000256" key="4">
    <source>
        <dbReference type="ARBA" id="ARBA00022490"/>
    </source>
</evidence>
<evidence type="ECO:0000256" key="9">
    <source>
        <dbReference type="ARBA" id="ARBA00022842"/>
    </source>
</evidence>
<dbReference type="STRING" id="696281.Desru_0740"/>
<gene>
    <name evidence="11" type="ordered locus">Desru_0740</name>
</gene>
<dbReference type="GO" id="GO:0005524">
    <property type="term" value="F:ATP binding"/>
    <property type="evidence" value="ECO:0007669"/>
    <property type="project" value="UniProtKB-KW"/>
</dbReference>
<dbReference type="GO" id="GO:0046872">
    <property type="term" value="F:metal ion binding"/>
    <property type="evidence" value="ECO:0007669"/>
    <property type="project" value="UniProtKB-KW"/>
</dbReference>
<evidence type="ECO:0000256" key="5">
    <source>
        <dbReference type="ARBA" id="ARBA00022694"/>
    </source>
</evidence>
<comment type="similarity">
    <text evidence="2">Belongs to the TsaE family.</text>
</comment>
<dbReference type="InterPro" id="IPR027417">
    <property type="entry name" value="P-loop_NTPase"/>
</dbReference>
<protein>
    <recommendedName>
        <fullName evidence="3">tRNA threonylcarbamoyladenosine biosynthesis protein TsaE</fullName>
    </recommendedName>
    <alternativeName>
        <fullName evidence="10">t(6)A37 threonylcarbamoyladenosine biosynthesis protein TsaE</fullName>
    </alternativeName>
</protein>
<dbReference type="GO" id="GO:0002949">
    <property type="term" value="P:tRNA threonylcarbamoyladenosine modification"/>
    <property type="evidence" value="ECO:0007669"/>
    <property type="project" value="InterPro"/>
</dbReference>
<dbReference type="SUPFAM" id="SSF52540">
    <property type="entry name" value="P-loop containing nucleoside triphosphate hydrolases"/>
    <property type="match status" value="1"/>
</dbReference>
<dbReference type="HOGENOM" id="CLU_087829_3_0_9"/>
<proteinExistence type="inferred from homology"/>
<dbReference type="AlphaFoldDB" id="F6DU05"/>